<evidence type="ECO:0000256" key="5">
    <source>
        <dbReference type="ARBA" id="ARBA00023242"/>
    </source>
</evidence>
<dbReference type="PANTHER" id="PTHR47660">
    <property type="entry name" value="TRANSCRIPTION FACTOR WITH C2H2 AND ZN(2)-CYS(6) DNA BINDING DOMAIN (EUROFUNG)-RELATED-RELATED"/>
    <property type="match status" value="1"/>
</dbReference>
<evidence type="ECO:0000313" key="7">
    <source>
        <dbReference type="Proteomes" id="UP001302812"/>
    </source>
</evidence>
<reference evidence="6" key="1">
    <citation type="journal article" date="2023" name="Mol. Phylogenet. Evol.">
        <title>Genome-scale phylogeny and comparative genomics of the fungal order Sordariales.</title>
        <authorList>
            <person name="Hensen N."/>
            <person name="Bonometti L."/>
            <person name="Westerberg I."/>
            <person name="Brannstrom I.O."/>
            <person name="Guillou S."/>
            <person name="Cros-Aarteil S."/>
            <person name="Calhoun S."/>
            <person name="Haridas S."/>
            <person name="Kuo A."/>
            <person name="Mondo S."/>
            <person name="Pangilinan J."/>
            <person name="Riley R."/>
            <person name="LaButti K."/>
            <person name="Andreopoulos B."/>
            <person name="Lipzen A."/>
            <person name="Chen C."/>
            <person name="Yan M."/>
            <person name="Daum C."/>
            <person name="Ng V."/>
            <person name="Clum A."/>
            <person name="Steindorff A."/>
            <person name="Ohm R.A."/>
            <person name="Martin F."/>
            <person name="Silar P."/>
            <person name="Natvig D.O."/>
            <person name="Lalanne C."/>
            <person name="Gautier V."/>
            <person name="Ament-Velasquez S.L."/>
            <person name="Kruys A."/>
            <person name="Hutchinson M.I."/>
            <person name="Powell A.J."/>
            <person name="Barry K."/>
            <person name="Miller A.N."/>
            <person name="Grigoriev I.V."/>
            <person name="Debuchy R."/>
            <person name="Gladieux P."/>
            <person name="Hiltunen Thoren M."/>
            <person name="Johannesson H."/>
        </authorList>
    </citation>
    <scope>NUCLEOTIDE SEQUENCE</scope>
    <source>
        <strain evidence="6">CBS 508.74</strain>
    </source>
</reference>
<dbReference type="GeneID" id="89941633"/>
<accession>A0AAN6THQ1</accession>
<comment type="caution">
    <text evidence="6">The sequence shown here is derived from an EMBL/GenBank/DDBJ whole genome shotgun (WGS) entry which is preliminary data.</text>
</comment>
<keyword evidence="3" id="KW-0805">Transcription regulation</keyword>
<evidence type="ECO:0000256" key="4">
    <source>
        <dbReference type="ARBA" id="ARBA00023163"/>
    </source>
</evidence>
<evidence type="ECO:0000313" key="6">
    <source>
        <dbReference type="EMBL" id="KAK4114643.1"/>
    </source>
</evidence>
<sequence>MPDMASLVPSNFAPSEESHGLGTFLEGITNVDSCVPAPELSRNSLAGSSYIFPLAPNSDSINTSNANVTLVTLEYWSQRYISHSCRQLIISLVRAFPRMIVKPESLPPFIHRVGCGLEYNDNEPCQMVVESGAPVFAPLRPLAGCVNIARIFVSRVPNSEDFLWQTIEAEQRRIRDAMPQLSPGETLASIQAMVMYTIMRLMHSGYQHFILNREMLRTMKDLSHRFAQVHSGPFNPPHIRATRPTWEEWIFEETRRRLAIVCFLLALIVGCEACDVILNPYAIPLPGSKALWEARSADEWERVYDEWWADLKSGKPRLDTLGDLVMAKHASESSQALMHGRFGSGIDDILDDWHAHLDQLGMMLAAVLAGL</sequence>
<dbReference type="EMBL" id="MU853336">
    <property type="protein sequence ID" value="KAK4114643.1"/>
    <property type="molecule type" value="Genomic_DNA"/>
</dbReference>
<dbReference type="GO" id="GO:0046872">
    <property type="term" value="F:metal ion binding"/>
    <property type="evidence" value="ECO:0007669"/>
    <property type="project" value="UniProtKB-KW"/>
</dbReference>
<protein>
    <recommendedName>
        <fullName evidence="8">Transcription factor domain-containing protein</fullName>
    </recommendedName>
</protein>
<name>A0AAN6THQ1_9PEZI</name>
<evidence type="ECO:0000256" key="2">
    <source>
        <dbReference type="ARBA" id="ARBA00022833"/>
    </source>
</evidence>
<evidence type="ECO:0000256" key="1">
    <source>
        <dbReference type="ARBA" id="ARBA00022723"/>
    </source>
</evidence>
<organism evidence="6 7">
    <name type="scientific">Canariomyces notabilis</name>
    <dbReference type="NCBI Taxonomy" id="2074819"/>
    <lineage>
        <taxon>Eukaryota</taxon>
        <taxon>Fungi</taxon>
        <taxon>Dikarya</taxon>
        <taxon>Ascomycota</taxon>
        <taxon>Pezizomycotina</taxon>
        <taxon>Sordariomycetes</taxon>
        <taxon>Sordariomycetidae</taxon>
        <taxon>Sordariales</taxon>
        <taxon>Chaetomiaceae</taxon>
        <taxon>Canariomyces</taxon>
    </lineage>
</organism>
<keyword evidence="5" id="KW-0539">Nucleus</keyword>
<dbReference type="RefSeq" id="XP_064672213.1">
    <property type="nucleotide sequence ID" value="XM_064817508.1"/>
</dbReference>
<proteinExistence type="predicted"/>
<evidence type="ECO:0000256" key="3">
    <source>
        <dbReference type="ARBA" id="ARBA00023015"/>
    </source>
</evidence>
<evidence type="ECO:0008006" key="8">
    <source>
        <dbReference type="Google" id="ProtNLM"/>
    </source>
</evidence>
<dbReference type="Proteomes" id="UP001302812">
    <property type="component" value="Unassembled WGS sequence"/>
</dbReference>
<keyword evidence="2" id="KW-0862">Zinc</keyword>
<reference evidence="6" key="2">
    <citation type="submission" date="2023-05" db="EMBL/GenBank/DDBJ databases">
        <authorList>
            <consortium name="Lawrence Berkeley National Laboratory"/>
            <person name="Steindorff A."/>
            <person name="Hensen N."/>
            <person name="Bonometti L."/>
            <person name="Westerberg I."/>
            <person name="Brannstrom I.O."/>
            <person name="Guillou S."/>
            <person name="Cros-Aarteil S."/>
            <person name="Calhoun S."/>
            <person name="Haridas S."/>
            <person name="Kuo A."/>
            <person name="Mondo S."/>
            <person name="Pangilinan J."/>
            <person name="Riley R."/>
            <person name="Labutti K."/>
            <person name="Andreopoulos B."/>
            <person name="Lipzen A."/>
            <person name="Chen C."/>
            <person name="Yanf M."/>
            <person name="Daum C."/>
            <person name="Ng V."/>
            <person name="Clum A."/>
            <person name="Ohm R."/>
            <person name="Martin F."/>
            <person name="Silar P."/>
            <person name="Natvig D."/>
            <person name="Lalanne C."/>
            <person name="Gautier V."/>
            <person name="Ament-Velasquez S.L."/>
            <person name="Kruys A."/>
            <person name="Hutchinson M.I."/>
            <person name="Powell A.J."/>
            <person name="Barry K."/>
            <person name="Miller A.N."/>
            <person name="Grigoriev I.V."/>
            <person name="Debuchy R."/>
            <person name="Gladieux P."/>
            <person name="Thoren M.H."/>
            <person name="Johannesson H."/>
        </authorList>
    </citation>
    <scope>NUCLEOTIDE SEQUENCE</scope>
    <source>
        <strain evidence="6">CBS 508.74</strain>
    </source>
</reference>
<keyword evidence="7" id="KW-1185">Reference proteome</keyword>
<dbReference type="PANTHER" id="PTHR47660:SF3">
    <property type="entry name" value="FINGER DOMAIN PROTEIN, PUTATIVE (AFU_ORTHOLOGUE AFUA_4G03310)-RELATED"/>
    <property type="match status" value="1"/>
</dbReference>
<keyword evidence="1" id="KW-0479">Metal-binding</keyword>
<dbReference type="AlphaFoldDB" id="A0AAN6THQ1"/>
<gene>
    <name evidence="6" type="ORF">N656DRAFT_796280</name>
</gene>
<keyword evidence="4" id="KW-0804">Transcription</keyword>